<proteinExistence type="predicted"/>
<dbReference type="Pfam" id="PF22178">
    <property type="entry name" value="Gp5_trimer_C"/>
    <property type="match status" value="1"/>
</dbReference>
<dbReference type="InterPro" id="IPR054030">
    <property type="entry name" value="Gp5_Vgr_C"/>
</dbReference>
<dbReference type="EMBL" id="MLAH01000072">
    <property type="protein sequence ID" value="OOF83136.1"/>
    <property type="molecule type" value="Genomic_DNA"/>
</dbReference>
<dbReference type="Proteomes" id="UP000189549">
    <property type="component" value="Unassembled WGS sequence"/>
</dbReference>
<accession>A0A1V3KZL7</accession>
<feature type="domain" description="Gp5/Type VI secretion system Vgr C-terminal trimerisation" evidence="1">
    <location>
        <begin position="2"/>
        <end position="83"/>
    </location>
</feature>
<evidence type="ECO:0000259" key="1">
    <source>
        <dbReference type="Pfam" id="PF22178"/>
    </source>
</evidence>
<comment type="caution">
    <text evidence="2">The sequence shown here is derived from an EMBL/GenBank/DDBJ whole genome shotgun (WGS) entry which is preliminary data.</text>
</comment>
<organism evidence="2 3">
    <name type="scientific">Rodentibacter ratti</name>
    <dbReference type="NCBI Taxonomy" id="1906745"/>
    <lineage>
        <taxon>Bacteria</taxon>
        <taxon>Pseudomonadati</taxon>
        <taxon>Pseudomonadota</taxon>
        <taxon>Gammaproteobacteria</taxon>
        <taxon>Pasteurellales</taxon>
        <taxon>Pasteurellaceae</taxon>
        <taxon>Rodentibacter</taxon>
    </lineage>
</organism>
<gene>
    <name evidence="2" type="ORF">BKG93_10570</name>
</gene>
<dbReference type="AlphaFoldDB" id="A0A1V3KZL7"/>
<name>A0A1V3KZL7_9PAST</name>
<protein>
    <recommendedName>
        <fullName evidence="1">Gp5/Type VI secretion system Vgr C-terminal trimerisation domain-containing protein</fullName>
    </recommendedName>
</protein>
<evidence type="ECO:0000313" key="3">
    <source>
        <dbReference type="Proteomes" id="UP000189549"/>
    </source>
</evidence>
<dbReference type="SUPFAM" id="SSF69349">
    <property type="entry name" value="Phage fibre proteins"/>
    <property type="match status" value="1"/>
</dbReference>
<sequence length="198" mass="22328">MSFEDEKGQEEVFLHAEKDFNHIIKHDETTQISNDRTEQVVRDETVNIGNNRTETVAQDEDLTVNRDQTHAIGRNRITKIEQDDILNINNSRYLNVHGDTIIQVGNELNIEIAQNGTWYAGEVFEQICDIFDLEGYEQVELSGPGGSIIINREGITLVGNVYVEGELCQEGSEAEDVNPFDTEINNVLKADILGFMIS</sequence>
<reference evidence="2 3" key="1">
    <citation type="submission" date="2016-10" db="EMBL/GenBank/DDBJ databases">
        <title>Rodentibacter gen. nov. and new species.</title>
        <authorList>
            <person name="Christensen H."/>
        </authorList>
    </citation>
    <scope>NUCLEOTIDE SEQUENCE [LARGE SCALE GENOMIC DNA]</scope>
    <source>
        <strain evidence="2 3">Ppn157</strain>
    </source>
</reference>
<evidence type="ECO:0000313" key="2">
    <source>
        <dbReference type="EMBL" id="OOF83136.1"/>
    </source>
</evidence>